<protein>
    <submittedName>
        <fullName evidence="2">Uncharacterized protein</fullName>
    </submittedName>
</protein>
<dbReference type="AlphaFoldDB" id="W9GCS0"/>
<dbReference type="EMBL" id="AWSA01000009">
    <property type="protein sequence ID" value="EWT02618.1"/>
    <property type="molecule type" value="Genomic_DNA"/>
</dbReference>
<reference evidence="2 3" key="1">
    <citation type="submission" date="2013-08" db="EMBL/GenBank/DDBJ databases">
        <title>Intrasporangium oryzae NRRL B-24470.</title>
        <authorList>
            <person name="Liu H."/>
            <person name="Wang G."/>
        </authorList>
    </citation>
    <scope>NUCLEOTIDE SEQUENCE [LARGE SCALE GENOMIC DNA]</scope>
    <source>
        <strain evidence="2 3">NRRL B-24470</strain>
    </source>
</reference>
<feature type="transmembrane region" description="Helical" evidence="1">
    <location>
        <begin position="27"/>
        <end position="46"/>
    </location>
</feature>
<gene>
    <name evidence="2" type="ORF">N865_02480</name>
</gene>
<comment type="caution">
    <text evidence="2">The sequence shown here is derived from an EMBL/GenBank/DDBJ whole genome shotgun (WGS) entry which is preliminary data.</text>
</comment>
<name>W9GCS0_9MICO</name>
<evidence type="ECO:0000256" key="1">
    <source>
        <dbReference type="SAM" id="Phobius"/>
    </source>
</evidence>
<evidence type="ECO:0000313" key="3">
    <source>
        <dbReference type="Proteomes" id="UP000019489"/>
    </source>
</evidence>
<evidence type="ECO:0000313" key="2">
    <source>
        <dbReference type="EMBL" id="EWT02618.1"/>
    </source>
</evidence>
<keyword evidence="1" id="KW-0472">Membrane</keyword>
<sequence length="129" mass="13671">MQVIGGLAFTSFLLIAGSPGGPSVGEAATYAIIGFGLFIGAYRTFLMRVVVVGKEITIHGFTRTRKIAITNVQAEIVDFRVVAYLWAPVVTEMGQSHALALLGGYGSRKRPNGRVARGVSAIAESLEES</sequence>
<keyword evidence="1" id="KW-0812">Transmembrane</keyword>
<keyword evidence="3" id="KW-1185">Reference proteome</keyword>
<dbReference type="Proteomes" id="UP000019489">
    <property type="component" value="Unassembled WGS sequence"/>
</dbReference>
<proteinExistence type="predicted"/>
<accession>W9GCS0</accession>
<keyword evidence="1" id="KW-1133">Transmembrane helix</keyword>
<organism evidence="2 3">
    <name type="scientific">Intrasporangium oryzae NRRL B-24470</name>
    <dbReference type="NCBI Taxonomy" id="1386089"/>
    <lineage>
        <taxon>Bacteria</taxon>
        <taxon>Bacillati</taxon>
        <taxon>Actinomycetota</taxon>
        <taxon>Actinomycetes</taxon>
        <taxon>Micrococcales</taxon>
        <taxon>Intrasporangiaceae</taxon>
        <taxon>Intrasporangium</taxon>
    </lineage>
</organism>